<protein>
    <recommendedName>
        <fullName evidence="4">Type II secretion system protein GspF domain-containing protein</fullName>
    </recommendedName>
</protein>
<keyword evidence="1" id="KW-0472">Membrane</keyword>
<evidence type="ECO:0000313" key="3">
    <source>
        <dbReference type="Proteomes" id="UP001243286"/>
    </source>
</evidence>
<reference evidence="2 3" key="1">
    <citation type="submission" date="2023-04" db="EMBL/GenBank/DDBJ databases">
        <title>Antarctic isolates genomes.</title>
        <authorList>
            <person name="Dimov S.G."/>
        </authorList>
    </citation>
    <scope>NUCLEOTIDE SEQUENCE [LARGE SCALE GENOMIC DNA]</scope>
    <source>
        <strain evidence="2 3">AL19</strain>
    </source>
</reference>
<feature type="transmembrane region" description="Helical" evidence="1">
    <location>
        <begin position="99"/>
        <end position="115"/>
    </location>
</feature>
<comment type="caution">
    <text evidence="2">The sequence shown here is derived from an EMBL/GenBank/DDBJ whole genome shotgun (WGS) entry which is preliminary data.</text>
</comment>
<feature type="transmembrane region" description="Helical" evidence="1">
    <location>
        <begin position="75"/>
        <end position="93"/>
    </location>
</feature>
<evidence type="ECO:0000256" key="1">
    <source>
        <dbReference type="SAM" id="Phobius"/>
    </source>
</evidence>
<gene>
    <name evidence="2" type="ORF">QK289_13200</name>
</gene>
<evidence type="ECO:0008006" key="4">
    <source>
        <dbReference type="Google" id="ProtNLM"/>
    </source>
</evidence>
<feature type="transmembrane region" description="Helical" evidence="1">
    <location>
        <begin position="244"/>
        <end position="261"/>
    </location>
</feature>
<feature type="transmembrane region" description="Helical" evidence="1">
    <location>
        <begin position="6"/>
        <end position="21"/>
    </location>
</feature>
<dbReference type="PANTHER" id="PTHR35007">
    <property type="entry name" value="INTEGRAL MEMBRANE PROTEIN-RELATED"/>
    <property type="match status" value="1"/>
</dbReference>
<keyword evidence="1" id="KW-1133">Transmembrane helix</keyword>
<keyword evidence="3" id="KW-1185">Reference proteome</keyword>
<dbReference type="RefSeq" id="WP_282356960.1">
    <property type="nucleotide sequence ID" value="NZ_JASBQV010000025.1"/>
</dbReference>
<sequence length="305" mass="34929">MNLLFAMFLTILIYTFIRVVFQPKSAISELISENENKSKNVENRGSRKYSRFSLNPKLLKQEALDYEWDLSTGKWLLITLASSITLALFAYFSFGREEILLLFGFLGLGVPRILLNQKKRKHRVILLDRLLVFLNAFTSTLLVTHQPVKALKEIKELQHYTVQEEIEKIIISMNSGIGVEKSFTGLIEKYPFKMLSFYVDQLEIATTDGGGSTYKILTSVVNDIESEKTLVAKLRTELVKEKRAFYQNALFVLLMPFAFNFMPKMAEVLTGTFPGKMVIAFNFLAVIGIYFIVRKLANFNPMAEK</sequence>
<dbReference type="Proteomes" id="UP001243286">
    <property type="component" value="Unassembled WGS sequence"/>
</dbReference>
<dbReference type="EMBL" id="JASBQV010000025">
    <property type="protein sequence ID" value="MDI3235967.1"/>
    <property type="molecule type" value="Genomic_DNA"/>
</dbReference>
<accession>A0ABT6R4U8</accession>
<proteinExistence type="predicted"/>
<dbReference type="PANTHER" id="PTHR35007:SF1">
    <property type="entry name" value="PILUS ASSEMBLY PROTEIN"/>
    <property type="match status" value="1"/>
</dbReference>
<name>A0ABT6R4U8_9BACL</name>
<organism evidence="2 3">
    <name type="scientific">Exiguobacterium antarcticum</name>
    <dbReference type="NCBI Taxonomy" id="132920"/>
    <lineage>
        <taxon>Bacteria</taxon>
        <taxon>Bacillati</taxon>
        <taxon>Bacillota</taxon>
        <taxon>Bacilli</taxon>
        <taxon>Bacillales</taxon>
        <taxon>Bacillales Family XII. Incertae Sedis</taxon>
        <taxon>Exiguobacterium</taxon>
    </lineage>
</organism>
<feature type="transmembrane region" description="Helical" evidence="1">
    <location>
        <begin position="273"/>
        <end position="293"/>
    </location>
</feature>
<keyword evidence="1" id="KW-0812">Transmembrane</keyword>
<evidence type="ECO:0000313" key="2">
    <source>
        <dbReference type="EMBL" id="MDI3235967.1"/>
    </source>
</evidence>